<dbReference type="Proteomes" id="UP000004508">
    <property type="component" value="Unassembled WGS sequence"/>
</dbReference>
<dbReference type="RefSeq" id="WP_007921152.1">
    <property type="nucleotide sequence ID" value="NZ_ADVG01000004.1"/>
</dbReference>
<proteinExistence type="predicted"/>
<name>D6U2A5_KTERA</name>
<dbReference type="EMBL" id="ADVG01000004">
    <property type="protein sequence ID" value="EFH82773.1"/>
    <property type="molecule type" value="Genomic_DNA"/>
</dbReference>
<reference evidence="1 2" key="1">
    <citation type="journal article" date="2011" name="Stand. Genomic Sci.">
        <title>Non-contiguous finished genome sequence and contextual data of the filamentous soil bacterium Ktedonobacter racemifer type strain (SOSP1-21).</title>
        <authorList>
            <person name="Chang Y.J."/>
            <person name="Land M."/>
            <person name="Hauser L."/>
            <person name="Chertkov O."/>
            <person name="Del Rio T.G."/>
            <person name="Nolan M."/>
            <person name="Copeland A."/>
            <person name="Tice H."/>
            <person name="Cheng J.F."/>
            <person name="Lucas S."/>
            <person name="Han C."/>
            <person name="Goodwin L."/>
            <person name="Pitluck S."/>
            <person name="Ivanova N."/>
            <person name="Ovchinikova G."/>
            <person name="Pati A."/>
            <person name="Chen A."/>
            <person name="Palaniappan K."/>
            <person name="Mavromatis K."/>
            <person name="Liolios K."/>
            <person name="Brettin T."/>
            <person name="Fiebig A."/>
            <person name="Rohde M."/>
            <person name="Abt B."/>
            <person name="Goker M."/>
            <person name="Detter J.C."/>
            <person name="Woyke T."/>
            <person name="Bristow J."/>
            <person name="Eisen J.A."/>
            <person name="Markowitz V."/>
            <person name="Hugenholtz P."/>
            <person name="Kyrpides N.C."/>
            <person name="Klenk H.P."/>
            <person name="Lapidus A."/>
        </authorList>
    </citation>
    <scope>NUCLEOTIDE SEQUENCE [LARGE SCALE GENOMIC DNA]</scope>
    <source>
        <strain evidence="2">DSM 44963</strain>
    </source>
</reference>
<organism evidence="1 2">
    <name type="scientific">Ktedonobacter racemifer DSM 44963</name>
    <dbReference type="NCBI Taxonomy" id="485913"/>
    <lineage>
        <taxon>Bacteria</taxon>
        <taxon>Bacillati</taxon>
        <taxon>Chloroflexota</taxon>
        <taxon>Ktedonobacteria</taxon>
        <taxon>Ktedonobacterales</taxon>
        <taxon>Ktedonobacteraceae</taxon>
        <taxon>Ktedonobacter</taxon>
    </lineage>
</organism>
<protein>
    <submittedName>
        <fullName evidence="1">Uncharacterized protein</fullName>
    </submittedName>
</protein>
<gene>
    <name evidence="1" type="ORF">Krac_3623</name>
</gene>
<evidence type="ECO:0000313" key="1">
    <source>
        <dbReference type="EMBL" id="EFH82773.1"/>
    </source>
</evidence>
<evidence type="ECO:0000313" key="2">
    <source>
        <dbReference type="Proteomes" id="UP000004508"/>
    </source>
</evidence>
<comment type="caution">
    <text evidence="1">The sequence shown here is derived from an EMBL/GenBank/DDBJ whole genome shotgun (WGS) entry which is preliminary data.</text>
</comment>
<dbReference type="InParanoid" id="D6U2A5"/>
<dbReference type="AlphaFoldDB" id="D6U2A5"/>
<keyword evidence="2" id="KW-1185">Reference proteome</keyword>
<accession>D6U2A5</accession>
<sequence>MMTDPEQHRLNRLIGIRRTGEGGDFPRSATEGQLYRLARQLQNAHEAELDYYRAHHARKHNKRGY</sequence>
<dbReference type="STRING" id="485913.Krac_3623"/>